<reference evidence="4 5" key="1">
    <citation type="journal article" date="2018" name="J. Microbiol.">
        <title>Leifsonia flava sp. nov., a novel actinobacterium isolated from the rhizosphere of Aquilegia viridiflora.</title>
        <authorList>
            <person name="Cai Y."/>
            <person name="Tao W.Z."/>
            <person name="Ma Y.J."/>
            <person name="Cheng J."/>
            <person name="Zhang M.Y."/>
            <person name="Zhang Y.X."/>
        </authorList>
    </citation>
    <scope>NUCLEOTIDE SEQUENCE [LARGE SCALE GENOMIC DNA]</scope>
    <source>
        <strain evidence="4 5">SYP-B2174</strain>
    </source>
</reference>
<dbReference type="Proteomes" id="UP000298127">
    <property type="component" value="Unassembled WGS sequence"/>
</dbReference>
<dbReference type="InterPro" id="IPR038765">
    <property type="entry name" value="Papain-like_cys_pep_sf"/>
</dbReference>
<evidence type="ECO:0000313" key="4">
    <source>
        <dbReference type="EMBL" id="TFV96370.1"/>
    </source>
</evidence>
<evidence type="ECO:0000256" key="1">
    <source>
        <dbReference type="SAM" id="MobiDB-lite"/>
    </source>
</evidence>
<dbReference type="SMART" id="SM00460">
    <property type="entry name" value="TGc"/>
    <property type="match status" value="1"/>
</dbReference>
<feature type="transmembrane region" description="Helical" evidence="2">
    <location>
        <begin position="215"/>
        <end position="239"/>
    </location>
</feature>
<evidence type="ECO:0000313" key="5">
    <source>
        <dbReference type="Proteomes" id="UP000298127"/>
    </source>
</evidence>
<accession>A0A4Y9QVY5</accession>
<dbReference type="Gene3D" id="3.10.620.30">
    <property type="match status" value="1"/>
</dbReference>
<keyword evidence="2" id="KW-1133">Transmembrane helix</keyword>
<dbReference type="InterPro" id="IPR021878">
    <property type="entry name" value="TgpA_N"/>
</dbReference>
<organism evidence="4 5">
    <name type="scientific">Orlajensenia leifsoniae</name>
    <dbReference type="NCBI Taxonomy" id="2561933"/>
    <lineage>
        <taxon>Bacteria</taxon>
        <taxon>Bacillati</taxon>
        <taxon>Actinomycetota</taxon>
        <taxon>Actinomycetes</taxon>
        <taxon>Micrococcales</taxon>
        <taxon>Microbacteriaceae</taxon>
        <taxon>Orlajensenia</taxon>
    </lineage>
</organism>
<proteinExistence type="predicted"/>
<dbReference type="SUPFAM" id="SSF54001">
    <property type="entry name" value="Cysteine proteinases"/>
    <property type="match status" value="1"/>
</dbReference>
<feature type="transmembrane region" description="Helical" evidence="2">
    <location>
        <begin position="613"/>
        <end position="634"/>
    </location>
</feature>
<name>A0A4Y9QVY5_9MICO</name>
<feature type="transmembrane region" description="Helical" evidence="2">
    <location>
        <begin position="166"/>
        <end position="182"/>
    </location>
</feature>
<keyword evidence="2" id="KW-0812">Transmembrane</keyword>
<dbReference type="Pfam" id="PF01841">
    <property type="entry name" value="Transglut_core"/>
    <property type="match status" value="1"/>
</dbReference>
<dbReference type="Pfam" id="PF11992">
    <property type="entry name" value="TgpA_N"/>
    <property type="match status" value="1"/>
</dbReference>
<feature type="compositionally biased region" description="Basic and acidic residues" evidence="1">
    <location>
        <begin position="550"/>
        <end position="561"/>
    </location>
</feature>
<dbReference type="InterPro" id="IPR052901">
    <property type="entry name" value="Bact_TGase-like"/>
</dbReference>
<feature type="transmembrane region" description="Helical" evidence="2">
    <location>
        <begin position="54"/>
        <end position="80"/>
    </location>
</feature>
<evidence type="ECO:0000256" key="2">
    <source>
        <dbReference type="SAM" id="Phobius"/>
    </source>
</evidence>
<dbReference type="InterPro" id="IPR002931">
    <property type="entry name" value="Transglutaminase-like"/>
</dbReference>
<keyword evidence="2" id="KW-0472">Membrane</keyword>
<dbReference type="RefSeq" id="WP_135121071.1">
    <property type="nucleotide sequence ID" value="NZ_SPQZ01000005.1"/>
</dbReference>
<dbReference type="PANTHER" id="PTHR42736:SF1">
    <property type="entry name" value="PROTEIN-GLUTAMINE GAMMA-GLUTAMYLTRANSFERASE"/>
    <property type="match status" value="1"/>
</dbReference>
<feature type="transmembrane region" description="Helical" evidence="2">
    <location>
        <begin position="140"/>
        <end position="160"/>
    </location>
</feature>
<dbReference type="AlphaFoldDB" id="A0A4Y9QVY5"/>
<sequence>MNALMLLAATGVAMATLWPVYQSAAFIVAVAISALVGCLVGTLGAVLRWSSLIVLLVAVGAFLVIGVPLGVPSQALFWVLPSWQGLIDLLAGTALSWKQLLTIVTPVGSYQALLVPVVVIVLATTTVGMSVALRARRGEFAVLAPLGLFVLAILLGPTTALAPVETALLLGIVLVFWAAWVHRRRRAEAIARVTQGGSGVRESAARRRIAVTRTVLSSAVIVAVAVAGGTLAAVAYPAAAAREVPRRHTEQPFDPRDYPSPLAAFRSFLEADAASSTMLTVSGLPPGGLIRIAALDSYDGIVYSVGSDTVASASGSFTRLPFRIDQSAVEGEPVSIDVTVGDYTGVWVPGVGKLESIRFTSDRAGRLTDSFYYNDNAATGAVLGGLEDGDEYRADAVVPPAPADLTTLQPGTAVLPPLPADIEGLAPLLSDWVDETADPGTQLAQMLEGIRRDGYVSHGLEGEPPSRSGHSADRLTQLATEIPMLGDGEQYAAAAAVMARMLGFPARAVIGFAPSITSTTGSVAVTGDDIAAWIEVQDSTGSWVSLDPNPEPREVPPKEQDEPIPVSRPQVVLPPPLEQPQVSEPAPDPQSAPTDVDPPADPTLALILLIGRIAAWTALALALLVSPFLAIVAAKVRRRRYRRRAGDPVDRIAGGWREFTDLAVDHGFALSPAATRSENAAVVGGSRPLLLAGDVDRAVFAPETPPSADADRVWHEVDELRGTLDAGRSRWQRLRAKISLRSFRLPGEGRRQHQ</sequence>
<keyword evidence="5" id="KW-1185">Reference proteome</keyword>
<evidence type="ECO:0000259" key="3">
    <source>
        <dbReference type="SMART" id="SM00460"/>
    </source>
</evidence>
<feature type="region of interest" description="Disordered" evidence="1">
    <location>
        <begin position="541"/>
        <end position="598"/>
    </location>
</feature>
<gene>
    <name evidence="4" type="ORF">E4M00_13670</name>
</gene>
<feature type="transmembrane region" description="Helical" evidence="2">
    <location>
        <begin position="25"/>
        <end position="47"/>
    </location>
</feature>
<dbReference type="EMBL" id="SPQZ01000005">
    <property type="protein sequence ID" value="TFV96370.1"/>
    <property type="molecule type" value="Genomic_DNA"/>
</dbReference>
<feature type="transmembrane region" description="Helical" evidence="2">
    <location>
        <begin position="110"/>
        <end position="133"/>
    </location>
</feature>
<feature type="domain" description="Transglutaminase-like" evidence="3">
    <location>
        <begin position="480"/>
        <end position="550"/>
    </location>
</feature>
<dbReference type="PANTHER" id="PTHR42736">
    <property type="entry name" value="PROTEIN-GLUTAMINE GAMMA-GLUTAMYLTRANSFERASE"/>
    <property type="match status" value="1"/>
</dbReference>
<comment type="caution">
    <text evidence="4">The sequence shown here is derived from an EMBL/GenBank/DDBJ whole genome shotgun (WGS) entry which is preliminary data.</text>
</comment>
<protein>
    <submittedName>
        <fullName evidence="4">Transglutaminase domain-containing protein</fullName>
    </submittedName>
</protein>